<name>A0A5A8DHQ9_CAFRO</name>
<accession>A0A5A8DHQ9</accession>
<evidence type="ECO:0000256" key="4">
    <source>
        <dbReference type="ARBA" id="ARBA00022989"/>
    </source>
</evidence>
<evidence type="ECO:0000256" key="1">
    <source>
        <dbReference type="ARBA" id="ARBA00004651"/>
    </source>
</evidence>
<keyword evidence="4 6" id="KW-1133">Transmembrane helix</keyword>
<dbReference type="PANTHER" id="PTHR30106">
    <property type="entry name" value="INNER MEMBRANE PROTEIN YEIH-RELATED"/>
    <property type="match status" value="1"/>
</dbReference>
<reference evidence="7 8" key="1">
    <citation type="submission" date="2019-07" db="EMBL/GenBank/DDBJ databases">
        <title>Genomes of Cafeteria roenbergensis.</title>
        <authorList>
            <person name="Fischer M.G."/>
            <person name="Hackl T."/>
            <person name="Roman M."/>
        </authorList>
    </citation>
    <scope>NUCLEOTIDE SEQUENCE [LARGE SCALE GENOMIC DNA]</scope>
    <source>
        <strain evidence="7 8">E4-10P</strain>
    </source>
</reference>
<feature type="transmembrane region" description="Helical" evidence="6">
    <location>
        <begin position="409"/>
        <end position="428"/>
    </location>
</feature>
<comment type="subcellular location">
    <subcellularLocation>
        <location evidence="1">Cell membrane</location>
        <topology evidence="1">Multi-pass membrane protein</topology>
    </subcellularLocation>
</comment>
<evidence type="ECO:0000256" key="6">
    <source>
        <dbReference type="SAM" id="Phobius"/>
    </source>
</evidence>
<feature type="transmembrane region" description="Helical" evidence="6">
    <location>
        <begin position="207"/>
        <end position="228"/>
    </location>
</feature>
<dbReference type="PANTHER" id="PTHR30106:SF1">
    <property type="entry name" value="UPF0324 MEMBRANE PROTEIN FN0533"/>
    <property type="match status" value="1"/>
</dbReference>
<comment type="caution">
    <text evidence="7">The sequence shown here is derived from an EMBL/GenBank/DDBJ whole genome shotgun (WGS) entry which is preliminary data.</text>
</comment>
<evidence type="ECO:0000256" key="5">
    <source>
        <dbReference type="ARBA" id="ARBA00023136"/>
    </source>
</evidence>
<feature type="transmembrane region" description="Helical" evidence="6">
    <location>
        <begin position="146"/>
        <end position="171"/>
    </location>
</feature>
<gene>
    <name evidence="7" type="ORF">FNF27_07760</name>
</gene>
<protein>
    <submittedName>
        <fullName evidence="7">Uncharacterized protein</fullName>
    </submittedName>
</protein>
<evidence type="ECO:0000313" key="7">
    <source>
        <dbReference type="EMBL" id="KAA0164619.1"/>
    </source>
</evidence>
<proteinExistence type="predicted"/>
<dbReference type="Proteomes" id="UP000322899">
    <property type="component" value="Unassembled WGS sequence"/>
</dbReference>
<dbReference type="AlphaFoldDB" id="A0A5A8DHQ9"/>
<sequence>MAVFARKQPLGSDEALIDKKPLCAEAGDVPSVAEAPLTCYTRRSAYAAFCKFGWFGVATALVAVLIEVACASIDPSPDATPTALGTWTPTDFGALVTTMSPIQQRDSILALACLVAAGASAFLCVPTDPKKESSELTALTKVLVRVGVLAATATVGALAMLVGAAAALRAIGLSYEAFAIGFGITISLAMSAVFRTDPYKIARTVRYIAKSLGSLLVEVALVCLALPAEAIVSIGWLGIVPTFIGCMVVMTVSLAMLNRCCVRSDADEVYISTAAATICGSSAATAIESVLSQQPSEQAMLSAADTLEDVAIIPKPVEDGASDARLTSGAPARKISRDLSSISVPVILIVNLSALVSAVAFQLFALRFCQLTGLPQDAVAAFAGTTIDSTGFVAASVSGLDPSARAIGINAKVIQNTLIVAFAMLAAVPRFRFLCRRHWTPSCGAGSATSAMQGNAHARSAASSFGERATSLTRAVWKAAGFALPPFVSGYVVIVIVLTVLHIHAPDVASTLHASLGTWSKFAFSLGFVAIGIGTDLPIGKLLCCRCCSSRITTCWCGWQGIGLTSSESSSADEKKLVSLTRALLIYSFVQVIDMVVKGCLIAMVEASG</sequence>
<dbReference type="InterPro" id="IPR018383">
    <property type="entry name" value="UPF0324_pro"/>
</dbReference>
<keyword evidence="5 6" id="KW-0472">Membrane</keyword>
<feature type="transmembrane region" description="Helical" evidence="6">
    <location>
        <begin position="107"/>
        <end position="125"/>
    </location>
</feature>
<organism evidence="7 8">
    <name type="scientific">Cafeteria roenbergensis</name>
    <name type="common">Marine flagellate</name>
    <dbReference type="NCBI Taxonomy" id="33653"/>
    <lineage>
        <taxon>Eukaryota</taxon>
        <taxon>Sar</taxon>
        <taxon>Stramenopiles</taxon>
        <taxon>Bigyra</taxon>
        <taxon>Opalozoa</taxon>
        <taxon>Bicosoecida</taxon>
        <taxon>Cafeteriaceae</taxon>
        <taxon>Cafeteria</taxon>
    </lineage>
</organism>
<feature type="transmembrane region" description="Helical" evidence="6">
    <location>
        <begin position="523"/>
        <end position="544"/>
    </location>
</feature>
<keyword evidence="2" id="KW-1003">Cell membrane</keyword>
<feature type="transmembrane region" description="Helical" evidence="6">
    <location>
        <begin position="584"/>
        <end position="605"/>
    </location>
</feature>
<feature type="transmembrane region" description="Helical" evidence="6">
    <location>
        <begin position="342"/>
        <end position="366"/>
    </location>
</feature>
<keyword evidence="3 6" id="KW-0812">Transmembrane</keyword>
<dbReference type="GO" id="GO:0005886">
    <property type="term" value="C:plasma membrane"/>
    <property type="evidence" value="ECO:0007669"/>
    <property type="project" value="UniProtKB-SubCell"/>
</dbReference>
<feature type="transmembrane region" description="Helical" evidence="6">
    <location>
        <begin position="177"/>
        <end position="195"/>
    </location>
</feature>
<dbReference type="EMBL" id="VLTO01000100">
    <property type="protein sequence ID" value="KAA0164619.1"/>
    <property type="molecule type" value="Genomic_DNA"/>
</dbReference>
<evidence type="ECO:0000313" key="8">
    <source>
        <dbReference type="Proteomes" id="UP000322899"/>
    </source>
</evidence>
<evidence type="ECO:0000256" key="2">
    <source>
        <dbReference type="ARBA" id="ARBA00022475"/>
    </source>
</evidence>
<feature type="transmembrane region" description="Helical" evidence="6">
    <location>
        <begin position="234"/>
        <end position="257"/>
    </location>
</feature>
<feature type="transmembrane region" description="Helical" evidence="6">
    <location>
        <begin position="482"/>
        <end position="503"/>
    </location>
</feature>
<evidence type="ECO:0000256" key="3">
    <source>
        <dbReference type="ARBA" id="ARBA00022692"/>
    </source>
</evidence>
<feature type="transmembrane region" description="Helical" evidence="6">
    <location>
        <begin position="52"/>
        <end position="74"/>
    </location>
</feature>